<evidence type="ECO:0000256" key="1">
    <source>
        <dbReference type="ARBA" id="ARBA00022801"/>
    </source>
</evidence>
<evidence type="ECO:0000313" key="4">
    <source>
        <dbReference type="Proteomes" id="UP000244978"/>
    </source>
</evidence>
<accession>A0A2U1T2P7</accession>
<dbReference type="SUPFAM" id="SSF55811">
    <property type="entry name" value="Nudix"/>
    <property type="match status" value="1"/>
</dbReference>
<dbReference type="GO" id="GO:0006167">
    <property type="term" value="P:AMP biosynthetic process"/>
    <property type="evidence" value="ECO:0007669"/>
    <property type="project" value="TreeGrafter"/>
</dbReference>
<dbReference type="PANTHER" id="PTHR21340">
    <property type="entry name" value="DIADENOSINE 5,5-P1,P4-TETRAPHOSPHATE PYROPHOSPHOHYDROLASE MUTT"/>
    <property type="match status" value="1"/>
</dbReference>
<name>A0A2U1T2P7_9MICO</name>
<dbReference type="Gene3D" id="3.40.50.1240">
    <property type="entry name" value="Phosphoglycerate mutase-like"/>
    <property type="match status" value="1"/>
</dbReference>
<keyword evidence="4" id="KW-1185">Reference proteome</keyword>
<sequence length="316" mass="33875">MSTSSPASPVLAAGAVCWRVLDGKIRVLVIHRDRHGDISLPKGKVDPGESLPQTAAREIEEETGLDIALGAPLGTTEYTLPGGRDKIVHYWAAEVDDETHEAHVFTPNDEVAKLEWLSLAKARKALTYSHDREVLDRFSARVDNDTARTFAVIALRHGKAISSHDFDGSDAERTLLRQGEKQAASAASAIAAFGPQKLISSTAVRCVATVKPLAKLTGLKIKETDRISQDAWEDGTADVQAVIAKRLRKRKTAVLCSHGPVLPEIVAEIARQTNTPVDSAVRGSAMLETGGFAVIHLSAERPEAGIVAIEVHSPGI</sequence>
<dbReference type="Proteomes" id="UP000244978">
    <property type="component" value="Unassembled WGS sequence"/>
</dbReference>
<dbReference type="Pfam" id="PF00293">
    <property type="entry name" value="NUDIX"/>
    <property type="match status" value="1"/>
</dbReference>
<dbReference type="RefSeq" id="WP_108997928.1">
    <property type="nucleotide sequence ID" value="NZ_QEEX01000001.1"/>
</dbReference>
<dbReference type="Pfam" id="PF00300">
    <property type="entry name" value="His_Phos_1"/>
    <property type="match status" value="1"/>
</dbReference>
<dbReference type="AlphaFoldDB" id="A0A2U1T2P7"/>
<comment type="caution">
    <text evidence="3">The sequence shown here is derived from an EMBL/GenBank/DDBJ whole genome shotgun (WGS) entry which is preliminary data.</text>
</comment>
<dbReference type="SUPFAM" id="SSF53254">
    <property type="entry name" value="Phosphoglycerate mutase-like"/>
    <property type="match status" value="1"/>
</dbReference>
<dbReference type="InterPro" id="IPR029033">
    <property type="entry name" value="His_PPase_superfam"/>
</dbReference>
<organism evidence="3 4">
    <name type="scientific">Homoserinimonas hongtaonis</name>
    <dbReference type="NCBI Taxonomy" id="2079791"/>
    <lineage>
        <taxon>Bacteria</taxon>
        <taxon>Bacillati</taxon>
        <taxon>Actinomycetota</taxon>
        <taxon>Actinomycetes</taxon>
        <taxon>Micrococcales</taxon>
        <taxon>Microbacteriaceae</taxon>
        <taxon>Homoserinimonas</taxon>
    </lineage>
</organism>
<dbReference type="Gene3D" id="3.90.79.10">
    <property type="entry name" value="Nucleoside Triphosphate Pyrophosphohydrolase"/>
    <property type="match status" value="1"/>
</dbReference>
<dbReference type="PANTHER" id="PTHR21340:SF0">
    <property type="entry name" value="BIS(5'-NUCLEOSYL)-TETRAPHOSPHATASE [ASYMMETRICAL]"/>
    <property type="match status" value="1"/>
</dbReference>
<dbReference type="SMART" id="SM00855">
    <property type="entry name" value="PGAM"/>
    <property type="match status" value="1"/>
</dbReference>
<dbReference type="PROSITE" id="PS51462">
    <property type="entry name" value="NUDIX"/>
    <property type="match status" value="1"/>
</dbReference>
<dbReference type="InterPro" id="IPR015797">
    <property type="entry name" value="NUDIX_hydrolase-like_dom_sf"/>
</dbReference>
<evidence type="ECO:0000313" key="3">
    <source>
        <dbReference type="EMBL" id="PWB98161.1"/>
    </source>
</evidence>
<dbReference type="GO" id="GO:0006754">
    <property type="term" value="P:ATP biosynthetic process"/>
    <property type="evidence" value="ECO:0007669"/>
    <property type="project" value="TreeGrafter"/>
</dbReference>
<proteinExistence type="predicted"/>
<dbReference type="GO" id="GO:0004081">
    <property type="term" value="F:bis(5'-nucleosyl)-tetraphosphatase (asymmetrical) activity"/>
    <property type="evidence" value="ECO:0007669"/>
    <property type="project" value="TreeGrafter"/>
</dbReference>
<feature type="domain" description="Nudix hydrolase" evidence="2">
    <location>
        <begin position="8"/>
        <end position="140"/>
    </location>
</feature>
<dbReference type="EMBL" id="QEEX01000001">
    <property type="protein sequence ID" value="PWB98161.1"/>
    <property type="molecule type" value="Genomic_DNA"/>
</dbReference>
<keyword evidence="1" id="KW-0378">Hydrolase</keyword>
<reference evidence="4" key="1">
    <citation type="submission" date="2018-04" db="EMBL/GenBank/DDBJ databases">
        <authorList>
            <person name="Liu S."/>
            <person name="Wang Z."/>
            <person name="Li J."/>
        </authorList>
    </citation>
    <scope>NUCLEOTIDE SEQUENCE [LARGE SCALE GENOMIC DNA]</scope>
    <source>
        <strain evidence="4">S1194</strain>
    </source>
</reference>
<evidence type="ECO:0000259" key="2">
    <source>
        <dbReference type="PROSITE" id="PS51462"/>
    </source>
</evidence>
<dbReference type="InterPro" id="IPR013078">
    <property type="entry name" value="His_Pase_superF_clade-1"/>
</dbReference>
<dbReference type="InterPro" id="IPR020084">
    <property type="entry name" value="NUDIX_hydrolase_CS"/>
</dbReference>
<dbReference type="CDD" id="cd03673">
    <property type="entry name" value="NUDIX_Ap6A_hydrolase"/>
    <property type="match status" value="1"/>
</dbReference>
<dbReference type="InterPro" id="IPR051325">
    <property type="entry name" value="Nudix_hydrolase_domain"/>
</dbReference>
<dbReference type="PROSITE" id="PS00893">
    <property type="entry name" value="NUDIX_BOX"/>
    <property type="match status" value="1"/>
</dbReference>
<dbReference type="InterPro" id="IPR000086">
    <property type="entry name" value="NUDIX_hydrolase_dom"/>
</dbReference>
<gene>
    <name evidence="3" type="ORF">DF220_10230</name>
</gene>
<protein>
    <submittedName>
        <fullName evidence="3">DNA mismatch repair protein MutT</fullName>
    </submittedName>
</protein>